<dbReference type="Proteomes" id="UP000186720">
    <property type="component" value="Unassembled WGS sequence"/>
</dbReference>
<gene>
    <name evidence="1" type="ORF">RG47T_4722</name>
</gene>
<comment type="caution">
    <text evidence="1">The sequence shown here is derived from an EMBL/GenBank/DDBJ whole genome shotgun (WGS) entry which is preliminary data.</text>
</comment>
<organism evidence="1 2">
    <name type="scientific">Mucilaginibacter polytrichastri</name>
    <dbReference type="NCBI Taxonomy" id="1302689"/>
    <lineage>
        <taxon>Bacteria</taxon>
        <taxon>Pseudomonadati</taxon>
        <taxon>Bacteroidota</taxon>
        <taxon>Sphingobacteriia</taxon>
        <taxon>Sphingobacteriales</taxon>
        <taxon>Sphingobacteriaceae</taxon>
        <taxon>Mucilaginibacter</taxon>
    </lineage>
</organism>
<keyword evidence="2" id="KW-1185">Reference proteome</keyword>
<dbReference type="EMBL" id="MPPL01000001">
    <property type="protein sequence ID" value="OKS89239.1"/>
    <property type="molecule type" value="Genomic_DNA"/>
</dbReference>
<evidence type="ECO:0000313" key="1">
    <source>
        <dbReference type="EMBL" id="OKS89239.1"/>
    </source>
</evidence>
<dbReference type="AlphaFoldDB" id="A0A1Q6A5F2"/>
<evidence type="ECO:0000313" key="2">
    <source>
        <dbReference type="Proteomes" id="UP000186720"/>
    </source>
</evidence>
<proteinExistence type="predicted"/>
<dbReference type="RefSeq" id="WP_074492106.1">
    <property type="nucleotide sequence ID" value="NZ_FPAM01000007.1"/>
</dbReference>
<reference evidence="1 2" key="1">
    <citation type="submission" date="2016-11" db="EMBL/GenBank/DDBJ databases">
        <title>Whole Genome Sequencing of Mucilaginibacter polytrichastri RG4-7(T) isolated from the moss sample.</title>
        <authorList>
            <person name="Li Y."/>
        </authorList>
    </citation>
    <scope>NUCLEOTIDE SEQUENCE [LARGE SCALE GENOMIC DNA]</scope>
    <source>
        <strain evidence="1 2">RG4-7</strain>
    </source>
</reference>
<accession>A0A1Q6A5F2</accession>
<name>A0A1Q6A5F2_9SPHI</name>
<protein>
    <submittedName>
        <fullName evidence="1">Uncharacterized protein</fullName>
    </submittedName>
</protein>
<sequence>MITTLEELNQKIDELKAKRNVSKVIITTHDNFYKIDAYYIGAVMIPGKIIVDPKTRNAVLMRGPILVESFEIRKHIIKVSEGDLNKELLLSEYTFSS</sequence>